<dbReference type="Gene3D" id="3.40.50.10330">
    <property type="entry name" value="Probable inorganic polyphosphate/atp-NAD kinase, domain 1"/>
    <property type="match status" value="1"/>
</dbReference>
<keyword evidence="2" id="KW-0418">Kinase</keyword>
<name>X1EX57_9ZZZZ</name>
<dbReference type="InterPro" id="IPR002504">
    <property type="entry name" value="NADK"/>
</dbReference>
<dbReference type="GO" id="GO:0006741">
    <property type="term" value="P:NADP+ biosynthetic process"/>
    <property type="evidence" value="ECO:0007669"/>
    <property type="project" value="InterPro"/>
</dbReference>
<gene>
    <name evidence="5" type="ORF">S03H2_01724</name>
</gene>
<dbReference type="InterPro" id="IPR016064">
    <property type="entry name" value="NAD/diacylglycerol_kinase_sf"/>
</dbReference>
<dbReference type="SUPFAM" id="SSF111331">
    <property type="entry name" value="NAD kinase/diacylglycerol kinase-like"/>
    <property type="match status" value="1"/>
</dbReference>
<dbReference type="InterPro" id="IPR017437">
    <property type="entry name" value="ATP-NAD_kinase_PpnK-typ_C"/>
</dbReference>
<dbReference type="PANTHER" id="PTHR20275:SF0">
    <property type="entry name" value="NAD KINASE"/>
    <property type="match status" value="1"/>
</dbReference>
<dbReference type="EMBL" id="BARU01000527">
    <property type="protein sequence ID" value="GAH21764.1"/>
    <property type="molecule type" value="Genomic_DNA"/>
</dbReference>
<evidence type="ECO:0008006" key="6">
    <source>
        <dbReference type="Google" id="ProtNLM"/>
    </source>
</evidence>
<dbReference type="GO" id="GO:0019674">
    <property type="term" value="P:NAD+ metabolic process"/>
    <property type="evidence" value="ECO:0007669"/>
    <property type="project" value="InterPro"/>
</dbReference>
<dbReference type="GO" id="GO:0003951">
    <property type="term" value="F:NAD+ kinase activity"/>
    <property type="evidence" value="ECO:0007669"/>
    <property type="project" value="InterPro"/>
</dbReference>
<sequence length="274" mass="29879">MKRVGILYHPRLDTAQDLVIKIKELVSAHEVSSWQCSAWDEDKAKPQVAGTDLILSIGGDGTILHAARIVAPLAVPILGVNLGRLGFITELNGDEVLSNLPSLLEGNGWVEERAMLEAQIKNKSLPALNDVVVRSTAVRLVNIKAEIDGEMLATYRADGIIIATATGSTGYSLAAGGPILQPQSKEIILKPISCHLGLSHALVLPPQSIVALEIASGDKAMLSLDGQVDLPLPSEQNVTVKLSPYVTRFLRIHQPTYFYSSLWQKLRRREYHER</sequence>
<dbReference type="AlphaFoldDB" id="X1EX57"/>
<keyword evidence="4" id="KW-0520">NAD</keyword>
<protein>
    <recommendedName>
        <fullName evidence="6">NAD kinase</fullName>
    </recommendedName>
</protein>
<organism evidence="5">
    <name type="scientific">marine sediment metagenome</name>
    <dbReference type="NCBI Taxonomy" id="412755"/>
    <lineage>
        <taxon>unclassified sequences</taxon>
        <taxon>metagenomes</taxon>
        <taxon>ecological metagenomes</taxon>
    </lineage>
</organism>
<evidence type="ECO:0000256" key="3">
    <source>
        <dbReference type="ARBA" id="ARBA00022857"/>
    </source>
</evidence>
<reference evidence="5" key="1">
    <citation type="journal article" date="2014" name="Front. Microbiol.">
        <title>High frequency of phylogenetically diverse reductive dehalogenase-homologous genes in deep subseafloor sedimentary metagenomes.</title>
        <authorList>
            <person name="Kawai M."/>
            <person name="Futagami T."/>
            <person name="Toyoda A."/>
            <person name="Takaki Y."/>
            <person name="Nishi S."/>
            <person name="Hori S."/>
            <person name="Arai W."/>
            <person name="Tsubouchi T."/>
            <person name="Morono Y."/>
            <person name="Uchiyama I."/>
            <person name="Ito T."/>
            <person name="Fujiyama A."/>
            <person name="Inagaki F."/>
            <person name="Takami H."/>
        </authorList>
    </citation>
    <scope>NUCLEOTIDE SEQUENCE</scope>
    <source>
        <strain evidence="5">Expedition CK06-06</strain>
    </source>
</reference>
<comment type="caution">
    <text evidence="5">The sequence shown here is derived from an EMBL/GenBank/DDBJ whole genome shotgun (WGS) entry which is preliminary data.</text>
</comment>
<proteinExistence type="inferred from homology"/>
<evidence type="ECO:0000313" key="5">
    <source>
        <dbReference type="EMBL" id="GAH21764.1"/>
    </source>
</evidence>
<dbReference type="Pfam" id="PF01513">
    <property type="entry name" value="NAD_kinase"/>
    <property type="match status" value="1"/>
</dbReference>
<dbReference type="PANTHER" id="PTHR20275">
    <property type="entry name" value="NAD KINASE"/>
    <property type="match status" value="1"/>
</dbReference>
<evidence type="ECO:0000256" key="1">
    <source>
        <dbReference type="ARBA" id="ARBA00022679"/>
    </source>
</evidence>
<evidence type="ECO:0000256" key="4">
    <source>
        <dbReference type="ARBA" id="ARBA00023027"/>
    </source>
</evidence>
<dbReference type="HAMAP" id="MF_00361">
    <property type="entry name" value="NAD_kinase"/>
    <property type="match status" value="1"/>
</dbReference>
<keyword evidence="1" id="KW-0808">Transferase</keyword>
<dbReference type="Gene3D" id="2.60.200.30">
    <property type="entry name" value="Probable inorganic polyphosphate/atp-NAD kinase, domain 2"/>
    <property type="match status" value="1"/>
</dbReference>
<evidence type="ECO:0000256" key="2">
    <source>
        <dbReference type="ARBA" id="ARBA00022777"/>
    </source>
</evidence>
<dbReference type="Pfam" id="PF20143">
    <property type="entry name" value="NAD_kinase_C"/>
    <property type="match status" value="1"/>
</dbReference>
<accession>X1EX57</accession>
<dbReference type="InterPro" id="IPR017438">
    <property type="entry name" value="ATP-NAD_kinase_N"/>
</dbReference>
<keyword evidence="3" id="KW-0521">NADP</keyword>